<dbReference type="SUPFAM" id="SSF48498">
    <property type="entry name" value="Tetracyclin repressor-like, C-terminal domain"/>
    <property type="match status" value="1"/>
</dbReference>
<dbReference type="RefSeq" id="WP_077396731.1">
    <property type="nucleotide sequence ID" value="NZ_JATM01000004.1"/>
</dbReference>
<name>A0A1S8GNP8_9PROT</name>
<dbReference type="PANTHER" id="PTHR47506">
    <property type="entry name" value="TRANSCRIPTIONAL REGULATORY PROTEIN"/>
    <property type="match status" value="1"/>
</dbReference>
<evidence type="ECO:0000256" key="4">
    <source>
        <dbReference type="PROSITE-ProRule" id="PRU00335"/>
    </source>
</evidence>
<comment type="caution">
    <text evidence="6">The sequence shown here is derived from an EMBL/GenBank/DDBJ whole genome shotgun (WGS) entry which is preliminary data.</text>
</comment>
<keyword evidence="2 4" id="KW-0238">DNA-binding</keyword>
<accession>A0A1S8GNP8</accession>
<protein>
    <submittedName>
        <fullName evidence="6">TetR family transcriptional regulator</fullName>
    </submittedName>
</protein>
<evidence type="ECO:0000313" key="6">
    <source>
        <dbReference type="EMBL" id="OOL17731.1"/>
    </source>
</evidence>
<dbReference type="Pfam" id="PF00440">
    <property type="entry name" value="TetR_N"/>
    <property type="match status" value="1"/>
</dbReference>
<evidence type="ECO:0000259" key="5">
    <source>
        <dbReference type="PROSITE" id="PS50977"/>
    </source>
</evidence>
<dbReference type="EMBL" id="JATM01000004">
    <property type="protein sequence ID" value="OOL17731.1"/>
    <property type="molecule type" value="Genomic_DNA"/>
</dbReference>
<dbReference type="Gene3D" id="1.10.357.10">
    <property type="entry name" value="Tetracycline Repressor, domain 2"/>
    <property type="match status" value="1"/>
</dbReference>
<dbReference type="InterPro" id="IPR011075">
    <property type="entry name" value="TetR_C"/>
</dbReference>
<evidence type="ECO:0000256" key="3">
    <source>
        <dbReference type="ARBA" id="ARBA00023163"/>
    </source>
</evidence>
<dbReference type="InterPro" id="IPR009057">
    <property type="entry name" value="Homeodomain-like_sf"/>
</dbReference>
<dbReference type="PRINTS" id="PR00455">
    <property type="entry name" value="HTHTETR"/>
</dbReference>
<dbReference type="STRING" id="1539051.AL01_07060"/>
<dbReference type="AlphaFoldDB" id="A0A1S8GNP8"/>
<proteinExistence type="predicted"/>
<dbReference type="SUPFAM" id="SSF46689">
    <property type="entry name" value="Homeodomain-like"/>
    <property type="match status" value="1"/>
</dbReference>
<evidence type="ECO:0000313" key="7">
    <source>
        <dbReference type="Proteomes" id="UP000200980"/>
    </source>
</evidence>
<organism evidence="6 7">
    <name type="scientific">Bombella intestini</name>
    <dbReference type="NCBI Taxonomy" id="1539051"/>
    <lineage>
        <taxon>Bacteria</taxon>
        <taxon>Pseudomonadati</taxon>
        <taxon>Pseudomonadota</taxon>
        <taxon>Alphaproteobacteria</taxon>
        <taxon>Acetobacterales</taxon>
        <taxon>Acetobacteraceae</taxon>
        <taxon>Bombella</taxon>
    </lineage>
</organism>
<keyword evidence="1" id="KW-0805">Transcription regulation</keyword>
<dbReference type="InterPro" id="IPR001647">
    <property type="entry name" value="HTH_TetR"/>
</dbReference>
<sequence>MTVAEKHVQARRRILESARPLIGMRGFSAVGLSQILEAANIPKGSFYHYFESKEHFGAALLELYNEQYMESLDALIAQKGKTGFEKLSIYCQCWIDAQHNGRLSGKCLVVKLAAEVSDLSERMRLILEEGTTGIVDRLARIIEEGQKDGSITKELPARQMASVVYQTWLGATLLVKVTHQPVPFEEAFAVTRRLVAA</sequence>
<dbReference type="PROSITE" id="PS50977">
    <property type="entry name" value="HTH_TETR_2"/>
    <property type="match status" value="1"/>
</dbReference>
<gene>
    <name evidence="6" type="ORF">AL01_07060</name>
</gene>
<keyword evidence="3" id="KW-0804">Transcription</keyword>
<dbReference type="Proteomes" id="UP000200980">
    <property type="component" value="Unassembled WGS sequence"/>
</dbReference>
<dbReference type="OrthoDB" id="9811084at2"/>
<dbReference type="GO" id="GO:0003677">
    <property type="term" value="F:DNA binding"/>
    <property type="evidence" value="ECO:0007669"/>
    <property type="project" value="UniProtKB-UniRule"/>
</dbReference>
<dbReference type="PANTHER" id="PTHR47506:SF6">
    <property type="entry name" value="HTH-TYPE TRANSCRIPTIONAL REPRESSOR NEMR"/>
    <property type="match status" value="1"/>
</dbReference>
<evidence type="ECO:0000256" key="2">
    <source>
        <dbReference type="ARBA" id="ARBA00023125"/>
    </source>
</evidence>
<dbReference type="Pfam" id="PF16925">
    <property type="entry name" value="TetR_C_13"/>
    <property type="match status" value="1"/>
</dbReference>
<evidence type="ECO:0000256" key="1">
    <source>
        <dbReference type="ARBA" id="ARBA00023015"/>
    </source>
</evidence>
<feature type="DNA-binding region" description="H-T-H motif" evidence="4">
    <location>
        <begin position="31"/>
        <end position="50"/>
    </location>
</feature>
<keyword evidence="7" id="KW-1185">Reference proteome</keyword>
<reference evidence="6 7" key="1">
    <citation type="journal article" date="2016" name="PLoS ONE">
        <title>Whole-Genome Sequence Analysis of Bombella intestini LMG 28161T, a Novel Acetic Acid Bacterium Isolated from the Crop of a Red-Tailed Bumble Bee, Bombus lapidarius.</title>
        <authorList>
            <person name="Li L."/>
            <person name="Illeghems K."/>
            <person name="Van Kerrebroeck S."/>
            <person name="Borremans W."/>
            <person name="Cleenwerck I."/>
            <person name="Smagghe G."/>
            <person name="De Vuyst L."/>
            <person name="Vandamme P."/>
        </authorList>
    </citation>
    <scope>NUCLEOTIDE SEQUENCE [LARGE SCALE GENOMIC DNA]</scope>
    <source>
        <strain evidence="6 7">R-52487</strain>
    </source>
</reference>
<feature type="domain" description="HTH tetR-type" evidence="5">
    <location>
        <begin position="8"/>
        <end position="68"/>
    </location>
</feature>
<dbReference type="InterPro" id="IPR036271">
    <property type="entry name" value="Tet_transcr_reg_TetR-rel_C_sf"/>
</dbReference>